<dbReference type="Pfam" id="PF02553">
    <property type="entry name" value="CbiN"/>
    <property type="match status" value="1"/>
</dbReference>
<organism evidence="11 12">
    <name type="scientific">Sporanaerobacter acetigenes DSM 13106</name>
    <dbReference type="NCBI Taxonomy" id="1123281"/>
    <lineage>
        <taxon>Bacteria</taxon>
        <taxon>Bacillati</taxon>
        <taxon>Bacillota</taxon>
        <taxon>Tissierellia</taxon>
        <taxon>Tissierellales</taxon>
        <taxon>Sporanaerobacteraceae</taxon>
        <taxon>Sporanaerobacter</taxon>
    </lineage>
</organism>
<dbReference type="PANTHER" id="PTHR38662">
    <property type="entry name" value="COBALT TRANSPORT PROTEIN CBIN"/>
    <property type="match status" value="1"/>
</dbReference>
<evidence type="ECO:0000256" key="1">
    <source>
        <dbReference type="ARBA" id="ARBA00022426"/>
    </source>
</evidence>
<evidence type="ECO:0000256" key="7">
    <source>
        <dbReference type="ARBA" id="ARBA00023065"/>
    </source>
</evidence>
<comment type="subcellular location">
    <subcellularLocation>
        <location evidence="10">Cell membrane</location>
        <topology evidence="10">Multi-pass membrane protein</topology>
    </subcellularLocation>
</comment>
<proteinExistence type="inferred from homology"/>
<dbReference type="STRING" id="1123281.SAMN02745180_02141"/>
<evidence type="ECO:0000256" key="4">
    <source>
        <dbReference type="ARBA" id="ARBA00022573"/>
    </source>
</evidence>
<comment type="similarity">
    <text evidence="10">Belongs to the CbiN family.</text>
</comment>
<keyword evidence="12" id="KW-1185">Reference proteome</keyword>
<evidence type="ECO:0000256" key="10">
    <source>
        <dbReference type="HAMAP-Rule" id="MF_00330"/>
    </source>
</evidence>
<keyword evidence="1 10" id="KW-0171">Cobalt transport</keyword>
<keyword evidence="6 10" id="KW-1133">Transmembrane helix</keyword>
<dbReference type="NCBIfam" id="NF002780">
    <property type="entry name" value="PRK02898.1"/>
    <property type="match status" value="1"/>
</dbReference>
<keyword evidence="2 10" id="KW-0813">Transport</keyword>
<comment type="function">
    <text evidence="10">Part of the energy-coupling factor (ECF) transporter complex CbiMNOQ involved in cobalt import.</text>
</comment>
<evidence type="ECO:0000313" key="11">
    <source>
        <dbReference type="EMBL" id="SHI10442.1"/>
    </source>
</evidence>
<sequence length="99" mass="10806">MEMKSSNKKNIWLFILAIVIIIVPLIFMGSSEFGGADDAAEDIIGEIDPDYEPWFDSLWEPPSGEIESLLFSVQVAIGAGAIGYILGNMKGKKKVASNR</sequence>
<comment type="subunit">
    <text evidence="10">Forms an energy-coupling factor (ECF) transporter complex composed of an ATP-binding protein (A component, CbiO), a transmembrane protein (T component, CbiQ) and 2 possible substrate-capture proteins (S components, CbiM and CbiN) of unknown stoichimetry.</text>
</comment>
<name>A0A1M5YER3_9FIRM</name>
<dbReference type="HAMAP" id="MF_00330">
    <property type="entry name" value="CbiN"/>
    <property type="match status" value="1"/>
</dbReference>
<feature type="transmembrane region" description="Helical" evidence="10">
    <location>
        <begin position="69"/>
        <end position="87"/>
    </location>
</feature>
<dbReference type="GO" id="GO:0009236">
    <property type="term" value="P:cobalamin biosynthetic process"/>
    <property type="evidence" value="ECO:0007669"/>
    <property type="project" value="UniProtKB-UniRule"/>
</dbReference>
<dbReference type="AlphaFoldDB" id="A0A1M5YER3"/>
<protein>
    <recommendedName>
        <fullName evidence="10">Cobalt transport protein CbiN</fullName>
    </recommendedName>
    <alternativeName>
        <fullName evidence="10">Energy-coupling factor transporter probable substrate-capture protein CbiN</fullName>
        <shortName evidence="10">ECF transporter S component CbiN</shortName>
    </alternativeName>
</protein>
<keyword evidence="7 10" id="KW-0406">Ion transport</keyword>
<evidence type="ECO:0000256" key="6">
    <source>
        <dbReference type="ARBA" id="ARBA00022989"/>
    </source>
</evidence>
<dbReference type="GO" id="GO:0005886">
    <property type="term" value="C:plasma membrane"/>
    <property type="evidence" value="ECO:0007669"/>
    <property type="project" value="UniProtKB-SubCell"/>
</dbReference>
<dbReference type="GO" id="GO:0015087">
    <property type="term" value="F:cobalt ion transmembrane transporter activity"/>
    <property type="evidence" value="ECO:0007669"/>
    <property type="project" value="UniProtKB-UniRule"/>
</dbReference>
<dbReference type="EMBL" id="FQXR01000011">
    <property type="protein sequence ID" value="SHI10442.1"/>
    <property type="molecule type" value="Genomic_DNA"/>
</dbReference>
<evidence type="ECO:0000256" key="5">
    <source>
        <dbReference type="ARBA" id="ARBA00022692"/>
    </source>
</evidence>
<feature type="transmembrane region" description="Helical" evidence="10">
    <location>
        <begin position="12"/>
        <end position="30"/>
    </location>
</feature>
<keyword evidence="8 10" id="KW-0472">Membrane</keyword>
<reference evidence="11 12" key="1">
    <citation type="submission" date="2016-11" db="EMBL/GenBank/DDBJ databases">
        <authorList>
            <person name="Jaros S."/>
            <person name="Januszkiewicz K."/>
            <person name="Wedrychowicz H."/>
        </authorList>
    </citation>
    <scope>NUCLEOTIDE SEQUENCE [LARGE SCALE GENOMIC DNA]</scope>
    <source>
        <strain evidence="11 12">DSM 13106</strain>
    </source>
</reference>
<dbReference type="PANTHER" id="PTHR38662:SF1">
    <property type="entry name" value="COBALT TRANSPORT PROTEIN CBIN"/>
    <property type="match status" value="1"/>
</dbReference>
<keyword evidence="4 10" id="KW-0169">Cobalamin biosynthesis</keyword>
<keyword evidence="3 10" id="KW-1003">Cell membrane</keyword>
<evidence type="ECO:0000256" key="2">
    <source>
        <dbReference type="ARBA" id="ARBA00022448"/>
    </source>
</evidence>
<accession>A0A1M5YER3</accession>
<dbReference type="UniPathway" id="UPA00148"/>
<evidence type="ECO:0000313" key="12">
    <source>
        <dbReference type="Proteomes" id="UP000184389"/>
    </source>
</evidence>
<dbReference type="InterPro" id="IPR003705">
    <property type="entry name" value="CbiN"/>
</dbReference>
<evidence type="ECO:0000256" key="8">
    <source>
        <dbReference type="ARBA" id="ARBA00023136"/>
    </source>
</evidence>
<evidence type="ECO:0000256" key="3">
    <source>
        <dbReference type="ARBA" id="ARBA00022475"/>
    </source>
</evidence>
<evidence type="ECO:0000256" key="9">
    <source>
        <dbReference type="ARBA" id="ARBA00023285"/>
    </source>
</evidence>
<dbReference type="Proteomes" id="UP000184389">
    <property type="component" value="Unassembled WGS sequence"/>
</dbReference>
<dbReference type="NCBIfam" id="TIGR01165">
    <property type="entry name" value="cbiN"/>
    <property type="match status" value="1"/>
</dbReference>
<keyword evidence="9 10" id="KW-0170">Cobalt</keyword>
<comment type="pathway">
    <text evidence="10">Cofactor biosynthesis; adenosylcobalamin biosynthesis.</text>
</comment>
<gene>
    <name evidence="10" type="primary">cbiN</name>
    <name evidence="11" type="ORF">SAMN02745180_02141</name>
</gene>
<keyword evidence="5 10" id="KW-0812">Transmembrane</keyword>